<evidence type="ECO:0000259" key="11">
    <source>
        <dbReference type="PROSITE" id="PS50011"/>
    </source>
</evidence>
<evidence type="ECO:0000256" key="8">
    <source>
        <dbReference type="ARBA" id="ARBA00047899"/>
    </source>
</evidence>
<evidence type="ECO:0000256" key="4">
    <source>
        <dbReference type="ARBA" id="ARBA00013948"/>
    </source>
</evidence>
<organism evidence="12 13">
    <name type="scientific">Parachaetomium inaequale</name>
    <dbReference type="NCBI Taxonomy" id="2588326"/>
    <lineage>
        <taxon>Eukaryota</taxon>
        <taxon>Fungi</taxon>
        <taxon>Dikarya</taxon>
        <taxon>Ascomycota</taxon>
        <taxon>Pezizomycotina</taxon>
        <taxon>Sordariomycetes</taxon>
        <taxon>Sordariomycetidae</taxon>
        <taxon>Sordariales</taxon>
        <taxon>Chaetomiaceae</taxon>
        <taxon>Parachaetomium</taxon>
    </lineage>
</organism>
<dbReference type="SUPFAM" id="SSF56112">
    <property type="entry name" value="Protein kinase-like (PK-like)"/>
    <property type="match status" value="1"/>
</dbReference>
<keyword evidence="13" id="KW-1185">Reference proteome</keyword>
<evidence type="ECO:0000256" key="2">
    <source>
        <dbReference type="ARBA" id="ARBA00011534"/>
    </source>
</evidence>
<dbReference type="InterPro" id="IPR008266">
    <property type="entry name" value="Tyr_kinase_AS"/>
</dbReference>
<evidence type="ECO:0000313" key="12">
    <source>
        <dbReference type="EMBL" id="KAK4038852.1"/>
    </source>
</evidence>
<dbReference type="EMBL" id="MU854417">
    <property type="protein sequence ID" value="KAK4038852.1"/>
    <property type="molecule type" value="Genomic_DNA"/>
</dbReference>
<dbReference type="AlphaFoldDB" id="A0AAN6PDB4"/>
<evidence type="ECO:0000256" key="6">
    <source>
        <dbReference type="ARBA" id="ARBA00030980"/>
    </source>
</evidence>
<evidence type="ECO:0000256" key="9">
    <source>
        <dbReference type="ARBA" id="ARBA00048679"/>
    </source>
</evidence>
<dbReference type="PROSITE" id="PS50011">
    <property type="entry name" value="PROTEIN_KINASE_DOM"/>
    <property type="match status" value="1"/>
</dbReference>
<dbReference type="Gene3D" id="1.10.510.10">
    <property type="entry name" value="Transferase(Phosphotransferase) domain 1"/>
    <property type="match status" value="1"/>
</dbReference>
<name>A0AAN6PDB4_9PEZI</name>
<dbReference type="InterPro" id="IPR000719">
    <property type="entry name" value="Prot_kinase_dom"/>
</dbReference>
<dbReference type="GO" id="GO:0005524">
    <property type="term" value="F:ATP binding"/>
    <property type="evidence" value="ECO:0007669"/>
    <property type="project" value="InterPro"/>
</dbReference>
<protein>
    <recommendedName>
        <fullName evidence="5">EKC/KEOPS complex subunit BUD32</fullName>
        <ecNumber evidence="3">2.7.11.1</ecNumber>
    </recommendedName>
    <alternativeName>
        <fullName evidence="6 7">Atypical Serine/threonine protein kinase BUD32</fullName>
    </alternativeName>
    <alternativeName>
        <fullName evidence="4">EKC/KEOPS complex subunit bud32</fullName>
    </alternativeName>
</protein>
<dbReference type="SMART" id="SM00220">
    <property type="entry name" value="S_TKc"/>
    <property type="match status" value="1"/>
</dbReference>
<dbReference type="Proteomes" id="UP001303115">
    <property type="component" value="Unassembled WGS sequence"/>
</dbReference>
<sequence>MRPDPSGEKEGGIWASAYIWFDWDSYRWLDVWYKRDDDMDWEADEDQQDEWLVTTTCLLRPLLNDLPPDVLAINMRASGKLLWTSRDTQYNGAKCTYYPSVDEYRLPGSAGSLPTLLRSDLTVVGRLGPGTTKVSYVCPASGQENVVASKAVGCCAYYGGIWEEIQIMVQLSPHPLVPPLDGLILEELTELGVVGFTSPLIPGHSLDKPLAGPFKLRWLRELMGLVDELNLEFGVVHQDIAPRNLFINPETDSILLFDFGWAAGIGQARHEGGGYHNTEKPARNDVKGVAFCIYAIITRDPKSRFLHLDDAKEDELEDRTRWIKHPQVELDSDVSTFYDELMAWVRKRREGPRLTHYTQAPRHIDFPVPPEPPRDEDDEGRSLIGMLGSCGTRLEAGRPVLNWQRPPLARTDKNRRLLATGKYADEEVERVPIPVPDPKRGSARRKRQ</sequence>
<gene>
    <name evidence="12" type="ORF">C8A01DRAFT_47570</name>
</gene>
<reference evidence="13" key="1">
    <citation type="journal article" date="2023" name="Mol. Phylogenet. Evol.">
        <title>Genome-scale phylogeny and comparative genomics of the fungal order Sordariales.</title>
        <authorList>
            <person name="Hensen N."/>
            <person name="Bonometti L."/>
            <person name="Westerberg I."/>
            <person name="Brannstrom I.O."/>
            <person name="Guillou S."/>
            <person name="Cros-Aarteil S."/>
            <person name="Calhoun S."/>
            <person name="Haridas S."/>
            <person name="Kuo A."/>
            <person name="Mondo S."/>
            <person name="Pangilinan J."/>
            <person name="Riley R."/>
            <person name="LaButti K."/>
            <person name="Andreopoulos B."/>
            <person name="Lipzen A."/>
            <person name="Chen C."/>
            <person name="Yan M."/>
            <person name="Daum C."/>
            <person name="Ng V."/>
            <person name="Clum A."/>
            <person name="Steindorff A."/>
            <person name="Ohm R.A."/>
            <person name="Martin F."/>
            <person name="Silar P."/>
            <person name="Natvig D.O."/>
            <person name="Lalanne C."/>
            <person name="Gautier V."/>
            <person name="Ament-Velasquez S.L."/>
            <person name="Kruys A."/>
            <person name="Hutchinson M.I."/>
            <person name="Powell A.J."/>
            <person name="Barry K."/>
            <person name="Miller A.N."/>
            <person name="Grigoriev I.V."/>
            <person name="Debuchy R."/>
            <person name="Gladieux P."/>
            <person name="Hiltunen Thoren M."/>
            <person name="Johannesson H."/>
        </authorList>
    </citation>
    <scope>NUCLEOTIDE SEQUENCE [LARGE SCALE GENOMIC DNA]</scope>
    <source>
        <strain evidence="13">CBS 284.82</strain>
    </source>
</reference>
<dbReference type="PROSITE" id="PS00109">
    <property type="entry name" value="PROTEIN_KINASE_TYR"/>
    <property type="match status" value="1"/>
</dbReference>
<proteinExistence type="predicted"/>
<dbReference type="EC" id="2.7.11.1" evidence="3"/>
<dbReference type="InterPro" id="IPR011009">
    <property type="entry name" value="Kinase-like_dom_sf"/>
</dbReference>
<evidence type="ECO:0000313" key="13">
    <source>
        <dbReference type="Proteomes" id="UP001303115"/>
    </source>
</evidence>
<feature type="domain" description="Protein kinase" evidence="11">
    <location>
        <begin position="121"/>
        <end position="448"/>
    </location>
</feature>
<feature type="region of interest" description="Disordered" evidence="10">
    <location>
        <begin position="425"/>
        <end position="448"/>
    </location>
</feature>
<comment type="catalytic activity">
    <reaction evidence="8">
        <text>L-threonyl-[protein] + ATP = O-phospho-L-threonyl-[protein] + ADP + H(+)</text>
        <dbReference type="Rhea" id="RHEA:46608"/>
        <dbReference type="Rhea" id="RHEA-COMP:11060"/>
        <dbReference type="Rhea" id="RHEA-COMP:11605"/>
        <dbReference type="ChEBI" id="CHEBI:15378"/>
        <dbReference type="ChEBI" id="CHEBI:30013"/>
        <dbReference type="ChEBI" id="CHEBI:30616"/>
        <dbReference type="ChEBI" id="CHEBI:61977"/>
        <dbReference type="ChEBI" id="CHEBI:456216"/>
        <dbReference type="EC" id="2.7.11.1"/>
    </reaction>
</comment>
<feature type="region of interest" description="Disordered" evidence="10">
    <location>
        <begin position="362"/>
        <end position="382"/>
    </location>
</feature>
<evidence type="ECO:0000256" key="7">
    <source>
        <dbReference type="ARBA" id="ARBA00033194"/>
    </source>
</evidence>
<comment type="subunit">
    <text evidence="2">Component of the EKC/KEOPS complex composed of at least BUD32, CGI121, GON7, KAE1 and PCC1; the whole complex dimerizes.</text>
</comment>
<comment type="catalytic activity">
    <reaction evidence="9">
        <text>L-seryl-[protein] + ATP = O-phospho-L-seryl-[protein] + ADP + H(+)</text>
        <dbReference type="Rhea" id="RHEA:17989"/>
        <dbReference type="Rhea" id="RHEA-COMP:9863"/>
        <dbReference type="Rhea" id="RHEA-COMP:11604"/>
        <dbReference type="ChEBI" id="CHEBI:15378"/>
        <dbReference type="ChEBI" id="CHEBI:29999"/>
        <dbReference type="ChEBI" id="CHEBI:30616"/>
        <dbReference type="ChEBI" id="CHEBI:83421"/>
        <dbReference type="ChEBI" id="CHEBI:456216"/>
        <dbReference type="EC" id="2.7.11.1"/>
    </reaction>
</comment>
<evidence type="ECO:0000256" key="10">
    <source>
        <dbReference type="SAM" id="MobiDB-lite"/>
    </source>
</evidence>
<evidence type="ECO:0000256" key="1">
    <source>
        <dbReference type="ARBA" id="ARBA00003747"/>
    </source>
</evidence>
<comment type="function">
    <text evidence="1">Component of the EKC/KEOPS complex that is required for the formation of a threonylcarbamoyl group on adenosine at position 37 (t(6)A37) in tRNAs that read codons beginning with adenine. The complex is probably involved in the transfer of the threonylcarbamoyl moiety of threonylcarbamoyl-AMP (TC-AMP) to the N6 group of A37. BUD32 has ATPase activity in the context of the EKC/KEOPS complex and likely plays a supporting role to the catalytic subunit KAE1. The EKC/KEOPS complex also promotes both telomere uncapping and telomere elongation. The complex is required for efficient recruitment of transcriptional coactivators.</text>
</comment>
<dbReference type="GO" id="GO:0004674">
    <property type="term" value="F:protein serine/threonine kinase activity"/>
    <property type="evidence" value="ECO:0007669"/>
    <property type="project" value="UniProtKB-EC"/>
</dbReference>
<comment type="caution">
    <text evidence="12">The sequence shown here is derived from an EMBL/GenBank/DDBJ whole genome shotgun (WGS) entry which is preliminary data.</text>
</comment>
<accession>A0AAN6PDB4</accession>
<evidence type="ECO:0000256" key="3">
    <source>
        <dbReference type="ARBA" id="ARBA00012513"/>
    </source>
</evidence>
<evidence type="ECO:0000256" key="5">
    <source>
        <dbReference type="ARBA" id="ARBA00019973"/>
    </source>
</evidence>